<gene>
    <name evidence="3" type="ORF">ACFOY7_03830</name>
</gene>
<keyword evidence="1" id="KW-0812">Transmembrane</keyword>
<proteinExistence type="predicted"/>
<feature type="transmembrane region" description="Helical" evidence="1">
    <location>
        <begin position="106"/>
        <end position="127"/>
    </location>
</feature>
<dbReference type="Pfam" id="PF25842">
    <property type="entry name" value="NfeD_TM"/>
    <property type="match status" value="1"/>
</dbReference>
<feature type="transmembrane region" description="Helical" evidence="1">
    <location>
        <begin position="41"/>
        <end position="60"/>
    </location>
</feature>
<evidence type="ECO:0000313" key="4">
    <source>
        <dbReference type="Proteomes" id="UP001595882"/>
    </source>
</evidence>
<organism evidence="3 4">
    <name type="scientific">Gracilibacillus xinjiangensis</name>
    <dbReference type="NCBI Taxonomy" id="1193282"/>
    <lineage>
        <taxon>Bacteria</taxon>
        <taxon>Bacillati</taxon>
        <taxon>Bacillota</taxon>
        <taxon>Bacilli</taxon>
        <taxon>Bacillales</taxon>
        <taxon>Bacillaceae</taxon>
        <taxon>Gracilibacillus</taxon>
    </lineage>
</organism>
<evidence type="ECO:0000256" key="1">
    <source>
        <dbReference type="SAM" id="Phobius"/>
    </source>
</evidence>
<sequence>MVYIQNLLYLSDSVEYGNLFVFPSYLFNKEKGGGLIGALDIYWWLLWGSLAIALISLFLGNILDGILESVFDTIGDFFNPLLVFGTLAVIAGSGVLLTNYTGLGEFYVLAISILFGLGAYFFIYYFLVIPMSNAESSTSISIFDLEGKIGEVITTIPGSGMGEVFVASTSGSRSETAVSFDQVEIKQGKKVVIVEVKDHILLVSEIDEF</sequence>
<dbReference type="EMBL" id="JBHSDT010000003">
    <property type="protein sequence ID" value="MFC4402202.1"/>
    <property type="molecule type" value="Genomic_DNA"/>
</dbReference>
<dbReference type="RefSeq" id="WP_390249560.1">
    <property type="nucleotide sequence ID" value="NZ_JBHSDT010000003.1"/>
</dbReference>
<accession>A0ABV8WRI4</accession>
<protein>
    <submittedName>
        <fullName evidence="3">NfeD family protein</fullName>
    </submittedName>
</protein>
<keyword evidence="1" id="KW-1133">Transmembrane helix</keyword>
<dbReference type="InterPro" id="IPR012340">
    <property type="entry name" value="NA-bd_OB-fold"/>
</dbReference>
<comment type="caution">
    <text evidence="3">The sequence shown here is derived from an EMBL/GenBank/DDBJ whole genome shotgun (WGS) entry which is preliminary data.</text>
</comment>
<evidence type="ECO:0000313" key="3">
    <source>
        <dbReference type="EMBL" id="MFC4402202.1"/>
    </source>
</evidence>
<feature type="transmembrane region" description="Helical" evidence="1">
    <location>
        <begin position="81"/>
        <end position="100"/>
    </location>
</feature>
<keyword evidence="4" id="KW-1185">Reference proteome</keyword>
<reference evidence="4" key="1">
    <citation type="journal article" date="2019" name="Int. J. Syst. Evol. Microbiol.">
        <title>The Global Catalogue of Microorganisms (GCM) 10K type strain sequencing project: providing services to taxonomists for standard genome sequencing and annotation.</title>
        <authorList>
            <consortium name="The Broad Institute Genomics Platform"/>
            <consortium name="The Broad Institute Genome Sequencing Center for Infectious Disease"/>
            <person name="Wu L."/>
            <person name="Ma J."/>
        </authorList>
    </citation>
    <scope>NUCLEOTIDE SEQUENCE [LARGE SCALE GENOMIC DNA]</scope>
    <source>
        <strain evidence="4">CCUG 37865</strain>
    </source>
</reference>
<evidence type="ECO:0000259" key="2">
    <source>
        <dbReference type="Pfam" id="PF25842"/>
    </source>
</evidence>
<dbReference type="Proteomes" id="UP001595882">
    <property type="component" value="Unassembled WGS sequence"/>
</dbReference>
<dbReference type="Gene3D" id="2.40.50.140">
    <property type="entry name" value="Nucleic acid-binding proteins"/>
    <property type="match status" value="1"/>
</dbReference>
<dbReference type="InterPro" id="IPR058653">
    <property type="entry name" value="NfeD2_TM"/>
</dbReference>
<keyword evidence="1" id="KW-0472">Membrane</keyword>
<feature type="domain" description="Membrane protein NfeD2 N-terminal transmembrane" evidence="2">
    <location>
        <begin position="40"/>
        <end position="136"/>
    </location>
</feature>
<name>A0ABV8WRI4_9BACI</name>